<sequence length="140" mass="15112">MTSSRTDITTWADRLGIATSALCVVHCLCVPVLISFSAVAAHFMPSEERSHRTLAVVVSLLGTIALVRGFRTHGRRRVLGLMAAGLAFIATGAFAGDRLSAHWQEVAITFCGSLLMIAAHRINHTFCRDCVCADHCCDPE</sequence>
<feature type="transmembrane region" description="Helical" evidence="1">
    <location>
        <begin position="78"/>
        <end position="95"/>
    </location>
</feature>
<keyword evidence="3" id="KW-1185">Reference proteome</keyword>
<dbReference type="Pfam" id="PF03203">
    <property type="entry name" value="MerC"/>
    <property type="match status" value="1"/>
</dbReference>
<evidence type="ECO:0000256" key="1">
    <source>
        <dbReference type="SAM" id="Phobius"/>
    </source>
</evidence>
<accession>A0ABW1Z729</accession>
<gene>
    <name evidence="2" type="ORF">ACFQBQ_03645</name>
</gene>
<feature type="transmembrane region" description="Helical" evidence="1">
    <location>
        <begin position="101"/>
        <end position="119"/>
    </location>
</feature>
<keyword evidence="1" id="KW-0472">Membrane</keyword>
<dbReference type="Proteomes" id="UP001596391">
    <property type="component" value="Unassembled WGS sequence"/>
</dbReference>
<reference evidence="3" key="1">
    <citation type="journal article" date="2019" name="Int. J. Syst. Evol. Microbiol.">
        <title>The Global Catalogue of Microorganisms (GCM) 10K type strain sequencing project: providing services to taxonomists for standard genome sequencing and annotation.</title>
        <authorList>
            <consortium name="The Broad Institute Genomics Platform"/>
            <consortium name="The Broad Institute Genome Sequencing Center for Infectious Disease"/>
            <person name="Wu L."/>
            <person name="Ma J."/>
        </authorList>
    </citation>
    <scope>NUCLEOTIDE SEQUENCE [LARGE SCALE GENOMIC DNA]</scope>
    <source>
        <strain evidence="3">CGMCC 1.16026</strain>
    </source>
</reference>
<proteinExistence type="predicted"/>
<keyword evidence="1" id="KW-1133">Transmembrane helix</keyword>
<feature type="transmembrane region" description="Helical" evidence="1">
    <location>
        <begin position="53"/>
        <end position="71"/>
    </location>
</feature>
<dbReference type="InterPro" id="IPR004891">
    <property type="entry name" value="Mercury-R_MerC"/>
</dbReference>
<dbReference type="EMBL" id="JBHSWI010000001">
    <property type="protein sequence ID" value="MFC6644698.1"/>
    <property type="molecule type" value="Genomic_DNA"/>
</dbReference>
<protein>
    <submittedName>
        <fullName evidence="2">MerC domain-containing protein</fullName>
    </submittedName>
</protein>
<evidence type="ECO:0000313" key="2">
    <source>
        <dbReference type="EMBL" id="MFC6644698.1"/>
    </source>
</evidence>
<comment type="caution">
    <text evidence="2">The sequence shown here is derived from an EMBL/GenBank/DDBJ whole genome shotgun (WGS) entry which is preliminary data.</text>
</comment>
<keyword evidence="1" id="KW-0812">Transmembrane</keyword>
<feature type="transmembrane region" description="Helical" evidence="1">
    <location>
        <begin position="21"/>
        <end position="41"/>
    </location>
</feature>
<name>A0ABW1Z729_9BACT</name>
<organism evidence="2 3">
    <name type="scientific">Granulicella cerasi</name>
    <dbReference type="NCBI Taxonomy" id="741063"/>
    <lineage>
        <taxon>Bacteria</taxon>
        <taxon>Pseudomonadati</taxon>
        <taxon>Acidobacteriota</taxon>
        <taxon>Terriglobia</taxon>
        <taxon>Terriglobales</taxon>
        <taxon>Acidobacteriaceae</taxon>
        <taxon>Granulicella</taxon>
    </lineage>
</organism>
<dbReference type="RefSeq" id="WP_263372746.1">
    <property type="nucleotide sequence ID" value="NZ_JAGSYD010000006.1"/>
</dbReference>
<evidence type="ECO:0000313" key="3">
    <source>
        <dbReference type="Proteomes" id="UP001596391"/>
    </source>
</evidence>